<evidence type="ECO:0000313" key="9">
    <source>
        <dbReference type="Proteomes" id="UP000661012"/>
    </source>
</evidence>
<dbReference type="Pfam" id="PF00419">
    <property type="entry name" value="Fimbrial"/>
    <property type="match status" value="1"/>
</dbReference>
<dbReference type="AlphaFoldDB" id="A0A4U3ER88"/>
<dbReference type="Gene3D" id="2.60.40.1090">
    <property type="entry name" value="Fimbrial-type adhesion domain"/>
    <property type="match status" value="1"/>
</dbReference>
<comment type="similarity">
    <text evidence="2">Belongs to the fimbrial protein family.</text>
</comment>
<evidence type="ECO:0000313" key="8">
    <source>
        <dbReference type="Proteomes" id="UP000306393"/>
    </source>
</evidence>
<dbReference type="InterPro" id="IPR000259">
    <property type="entry name" value="Adhesion_dom_fimbrial"/>
</dbReference>
<evidence type="ECO:0000256" key="1">
    <source>
        <dbReference type="ARBA" id="ARBA00004561"/>
    </source>
</evidence>
<dbReference type="GO" id="GO:0043709">
    <property type="term" value="P:cell adhesion involved in single-species biofilm formation"/>
    <property type="evidence" value="ECO:0007669"/>
    <property type="project" value="TreeGrafter"/>
</dbReference>
<dbReference type="InterPro" id="IPR036937">
    <property type="entry name" value="Adhesion_dom_fimbrial_sf"/>
</dbReference>
<evidence type="ECO:0000259" key="5">
    <source>
        <dbReference type="Pfam" id="PF00419"/>
    </source>
</evidence>
<reference evidence="7 8" key="1">
    <citation type="journal article" date="2019" name="Sci. Rep.">
        <title>Differences in resource use lead to coexistence of seed-transmitted microbial populations.</title>
        <authorList>
            <person name="Torres-Cortes G."/>
            <person name="Garcia B.J."/>
            <person name="Compant S."/>
            <person name="Rezki S."/>
            <person name="Jones P."/>
            <person name="Preveaux A."/>
            <person name="Briand M."/>
            <person name="Roulet A."/>
            <person name="Bouchez O."/>
            <person name="Jacobson D."/>
            <person name="Barret M."/>
        </authorList>
    </citation>
    <scope>NUCLEOTIDE SEQUENCE [LARGE SCALE GENOMIC DNA]</scope>
    <source>
        <strain evidence="7 8">CFBP13511</strain>
    </source>
</reference>
<reference evidence="6 9" key="2">
    <citation type="journal article" date="2020" name="FEMS Microbiol. Ecol.">
        <title>Temporal dynamics of bacterial communities during seed development and maturation.</title>
        <authorList>
            <person name="Chesneau G."/>
            <person name="Torres-Cortes G."/>
            <person name="Briand M."/>
            <person name="Darrasse A."/>
            <person name="Preveaux A."/>
            <person name="Marais C."/>
            <person name="Jacques M.A."/>
            <person name="Shade A."/>
            <person name="Barret M."/>
        </authorList>
    </citation>
    <scope>NUCLEOTIDE SEQUENCE [LARGE SCALE GENOMIC DNA]</scope>
    <source>
        <strain evidence="6 9">CFBP13732</strain>
    </source>
</reference>
<keyword evidence="4" id="KW-0281">Fimbrium</keyword>
<accession>A0A4U3ER88</accession>
<name>A0A4U3ER88_9GAMM</name>
<keyword evidence="9" id="KW-1185">Reference proteome</keyword>
<dbReference type="Proteomes" id="UP000661012">
    <property type="component" value="Unassembled WGS sequence"/>
</dbReference>
<comment type="caution">
    <text evidence="7">The sequence shown here is derived from an EMBL/GenBank/DDBJ whole genome shotgun (WGS) entry which is preliminary data.</text>
</comment>
<evidence type="ECO:0000256" key="3">
    <source>
        <dbReference type="ARBA" id="ARBA00022729"/>
    </source>
</evidence>
<evidence type="ECO:0000313" key="7">
    <source>
        <dbReference type="EMBL" id="TKJ82630.1"/>
    </source>
</evidence>
<gene>
    <name evidence="7" type="primary">fimA</name>
    <name evidence="7" type="ORF">EpCFBP13511_24045</name>
    <name evidence="6" type="ORF">IFT93_23690</name>
</gene>
<sequence>MVLSLCMGAANADPAPAPKTITVNGGTVHFKGKLVAAPCAVSTDTSDQVVKLGEYTTHHFKTAGTLGSIVPFKIKLEDCDTSVAKTAAVAFSGRSDSTSTDSSLLAVDEGLSPGNDGTATNIAIQVLDNQNKPVKFDGTTFVNNTTLKDGENTLRFGAQYKSTGVATAGDANADADFIMQYN</sequence>
<evidence type="ECO:0000256" key="4">
    <source>
        <dbReference type="ARBA" id="ARBA00023263"/>
    </source>
</evidence>
<dbReference type="PANTHER" id="PTHR33420:SF12">
    <property type="entry name" value="FIMBRIN-LIKE PROTEIN FIMI-RELATED"/>
    <property type="match status" value="1"/>
</dbReference>
<protein>
    <submittedName>
        <fullName evidence="6 7">Fimbrial protein</fullName>
    </submittedName>
</protein>
<evidence type="ECO:0000313" key="6">
    <source>
        <dbReference type="EMBL" id="MBD8109366.1"/>
    </source>
</evidence>
<dbReference type="InterPro" id="IPR050263">
    <property type="entry name" value="Bact_Fimbrial_Adh_Pro"/>
</dbReference>
<organism evidence="7 8">
    <name type="scientific">Erwinia persicina</name>
    <dbReference type="NCBI Taxonomy" id="55211"/>
    <lineage>
        <taxon>Bacteria</taxon>
        <taxon>Pseudomonadati</taxon>
        <taxon>Pseudomonadota</taxon>
        <taxon>Gammaproteobacteria</taxon>
        <taxon>Enterobacterales</taxon>
        <taxon>Erwiniaceae</taxon>
        <taxon>Erwinia</taxon>
    </lineage>
</organism>
<evidence type="ECO:0000256" key="2">
    <source>
        <dbReference type="ARBA" id="ARBA00006671"/>
    </source>
</evidence>
<dbReference type="EMBL" id="JACYNN010000051">
    <property type="protein sequence ID" value="MBD8109366.1"/>
    <property type="molecule type" value="Genomic_DNA"/>
</dbReference>
<dbReference type="InterPro" id="IPR008966">
    <property type="entry name" value="Adhesion_dom_sf"/>
</dbReference>
<feature type="domain" description="Fimbrial-type adhesion" evidence="5">
    <location>
        <begin position="28"/>
        <end position="181"/>
    </location>
</feature>
<dbReference type="Proteomes" id="UP000306393">
    <property type="component" value="Unassembled WGS sequence"/>
</dbReference>
<dbReference type="SUPFAM" id="SSF49401">
    <property type="entry name" value="Bacterial adhesins"/>
    <property type="match status" value="1"/>
</dbReference>
<proteinExistence type="inferred from homology"/>
<dbReference type="OrthoDB" id="8586454at2"/>
<dbReference type="GO" id="GO:0009289">
    <property type="term" value="C:pilus"/>
    <property type="evidence" value="ECO:0007669"/>
    <property type="project" value="UniProtKB-SubCell"/>
</dbReference>
<keyword evidence="3" id="KW-0732">Signal</keyword>
<comment type="subcellular location">
    <subcellularLocation>
        <location evidence="1">Fimbrium</location>
    </subcellularLocation>
</comment>
<dbReference type="NCBIfam" id="NF011741">
    <property type="entry name" value="PRK15194.1"/>
    <property type="match status" value="1"/>
</dbReference>
<dbReference type="PANTHER" id="PTHR33420">
    <property type="entry name" value="FIMBRIAL SUBUNIT ELFA-RELATED"/>
    <property type="match status" value="1"/>
</dbReference>
<dbReference type="EMBL" id="QGAC01000058">
    <property type="protein sequence ID" value="TKJ82630.1"/>
    <property type="molecule type" value="Genomic_DNA"/>
</dbReference>